<accession>A0A9P0E6B8</accession>
<proteinExistence type="inferred from homology"/>
<sequence length="284" mass="31827">MYPFSMSSNGGFKEYFRGFSVAMLPGQEREDVEKGGKIIMPPNALEALTRLNVTYPMLFKLRNPKSKRITHCGVLEFVADDDNVYLPHWMMMNLSLEEGGRVEVESASLPVATFSRFQPQCPDFLDIYNPKAVLENTLRGFACLTAGDIINIKYNQKNYELSVLETQPGDAVSIIECDMNVDFAPPVGYVEPQVEKPPEPEEEEMVTDVFVPFSGAGVRLDGKTKKRNDLSPLPKRVSTVRGIPDNDWTVGTLVFMRNVRPKETAEKKDEEKFQPFSGAGNSLS</sequence>
<evidence type="ECO:0000259" key="5">
    <source>
        <dbReference type="Pfam" id="PF03152"/>
    </source>
</evidence>
<dbReference type="OrthoDB" id="422728at2759"/>
<dbReference type="GO" id="GO:0034098">
    <property type="term" value="C:VCP-NPL4-UFD1 AAA ATPase complex"/>
    <property type="evidence" value="ECO:0007669"/>
    <property type="project" value="TreeGrafter"/>
</dbReference>
<evidence type="ECO:0000313" key="8">
    <source>
        <dbReference type="Proteomes" id="UP001152798"/>
    </source>
</evidence>
<dbReference type="Gene3D" id="3.10.330.10">
    <property type="match status" value="1"/>
</dbReference>
<evidence type="ECO:0000256" key="4">
    <source>
        <dbReference type="SAM" id="MobiDB-lite"/>
    </source>
</evidence>
<dbReference type="FunFam" id="2.40.40.50:FF:000001">
    <property type="entry name" value="Ubiquitin fusion degradation protein 1 homolog"/>
    <property type="match status" value="1"/>
</dbReference>
<evidence type="ECO:0000256" key="2">
    <source>
        <dbReference type="ARBA" id="ARBA00022786"/>
    </source>
</evidence>
<evidence type="ECO:0000256" key="3">
    <source>
        <dbReference type="ARBA" id="ARBA00071119"/>
    </source>
</evidence>
<evidence type="ECO:0000259" key="6">
    <source>
        <dbReference type="Pfam" id="PF24842"/>
    </source>
</evidence>
<dbReference type="Pfam" id="PF03152">
    <property type="entry name" value="UFD1_N1"/>
    <property type="match status" value="1"/>
</dbReference>
<organism evidence="7 8">
    <name type="scientific">Nezara viridula</name>
    <name type="common">Southern green stink bug</name>
    <name type="synonym">Cimex viridulus</name>
    <dbReference type="NCBI Taxonomy" id="85310"/>
    <lineage>
        <taxon>Eukaryota</taxon>
        <taxon>Metazoa</taxon>
        <taxon>Ecdysozoa</taxon>
        <taxon>Arthropoda</taxon>
        <taxon>Hexapoda</taxon>
        <taxon>Insecta</taxon>
        <taxon>Pterygota</taxon>
        <taxon>Neoptera</taxon>
        <taxon>Paraneoptera</taxon>
        <taxon>Hemiptera</taxon>
        <taxon>Heteroptera</taxon>
        <taxon>Panheteroptera</taxon>
        <taxon>Pentatomomorpha</taxon>
        <taxon>Pentatomoidea</taxon>
        <taxon>Pentatomidae</taxon>
        <taxon>Pentatominae</taxon>
        <taxon>Nezara</taxon>
    </lineage>
</organism>
<dbReference type="GO" id="GO:0006511">
    <property type="term" value="P:ubiquitin-dependent protein catabolic process"/>
    <property type="evidence" value="ECO:0007669"/>
    <property type="project" value="InterPro"/>
</dbReference>
<gene>
    <name evidence="7" type="ORF">NEZAVI_LOCUS5171</name>
</gene>
<evidence type="ECO:0000256" key="1">
    <source>
        <dbReference type="ARBA" id="ARBA00006043"/>
    </source>
</evidence>
<feature type="compositionally biased region" description="Basic and acidic residues" evidence="4">
    <location>
        <begin position="262"/>
        <end position="273"/>
    </location>
</feature>
<dbReference type="Proteomes" id="UP001152798">
    <property type="component" value="Chromosome 3"/>
</dbReference>
<name>A0A9P0E6B8_NEZVI</name>
<keyword evidence="8" id="KW-1185">Reference proteome</keyword>
<dbReference type="Gene3D" id="2.40.40.50">
    <property type="entry name" value="Ubiquitin fusion degradation protein UFD1, N-terminal domain"/>
    <property type="match status" value="1"/>
</dbReference>
<dbReference type="EMBL" id="OV725079">
    <property type="protein sequence ID" value="CAH1394734.1"/>
    <property type="molecule type" value="Genomic_DNA"/>
</dbReference>
<reference evidence="7" key="1">
    <citation type="submission" date="2022-01" db="EMBL/GenBank/DDBJ databases">
        <authorList>
            <person name="King R."/>
        </authorList>
    </citation>
    <scope>NUCLEOTIDE SEQUENCE</scope>
</reference>
<dbReference type="InterPro" id="IPR055418">
    <property type="entry name" value="UFD1_N2"/>
</dbReference>
<dbReference type="Pfam" id="PF24842">
    <property type="entry name" value="UFD1_N2"/>
    <property type="match status" value="1"/>
</dbReference>
<dbReference type="GO" id="GO:0031593">
    <property type="term" value="F:polyubiquitin modification-dependent protein binding"/>
    <property type="evidence" value="ECO:0007669"/>
    <property type="project" value="TreeGrafter"/>
</dbReference>
<keyword evidence="2" id="KW-0833">Ubl conjugation pathway</keyword>
<dbReference type="AlphaFoldDB" id="A0A9P0E6B8"/>
<dbReference type="PANTHER" id="PTHR12555:SF13">
    <property type="entry name" value="UBIQUITIN RECOGNITION FACTOR IN ER-ASSOCIATED DEGRADATION PROTEIN 1"/>
    <property type="match status" value="1"/>
</dbReference>
<dbReference type="InterPro" id="IPR042299">
    <property type="entry name" value="Ufd1-like_Nn"/>
</dbReference>
<dbReference type="FunFam" id="3.10.330.10:FF:000002">
    <property type="entry name" value="ubiquitin fusion degradation protein 1 homolog"/>
    <property type="match status" value="1"/>
</dbReference>
<dbReference type="InterPro" id="IPR055417">
    <property type="entry name" value="UFD1_N1"/>
</dbReference>
<dbReference type="GO" id="GO:0036503">
    <property type="term" value="P:ERAD pathway"/>
    <property type="evidence" value="ECO:0007669"/>
    <property type="project" value="TreeGrafter"/>
</dbReference>
<feature type="domain" description="Ubiquitin fusion degradation protein UFD1 N-terminal subdomain 1" evidence="5">
    <location>
        <begin position="12"/>
        <end position="110"/>
    </location>
</feature>
<comment type="similarity">
    <text evidence="1">Belongs to the UFD1 family.</text>
</comment>
<feature type="region of interest" description="Disordered" evidence="4">
    <location>
        <begin position="262"/>
        <end position="284"/>
    </location>
</feature>
<feature type="domain" description="Ubiquitin fusion degradation protein UFD1 N-terminal subdomain 2" evidence="6">
    <location>
        <begin position="112"/>
        <end position="186"/>
    </location>
</feature>
<dbReference type="InterPro" id="IPR004854">
    <property type="entry name" value="Ufd1-like"/>
</dbReference>
<evidence type="ECO:0000313" key="7">
    <source>
        <dbReference type="EMBL" id="CAH1394734.1"/>
    </source>
</evidence>
<protein>
    <recommendedName>
        <fullName evidence="3">Ubiquitin fusion degradation protein 1 homolog</fullName>
    </recommendedName>
</protein>
<dbReference type="PANTHER" id="PTHR12555">
    <property type="entry name" value="UBIQUITIN FUSION DEGRADATON PROTEIN 1"/>
    <property type="match status" value="1"/>
</dbReference>